<dbReference type="CDD" id="cd13441">
    <property type="entry name" value="CamS_repeat_1"/>
    <property type="match status" value="1"/>
</dbReference>
<dbReference type="Pfam" id="PF07537">
    <property type="entry name" value="CamS"/>
    <property type="match status" value="1"/>
</dbReference>
<feature type="signal peptide" evidence="2">
    <location>
        <begin position="1"/>
        <end position="20"/>
    </location>
</feature>
<evidence type="ECO:0000256" key="1">
    <source>
        <dbReference type="SAM" id="MobiDB-lite"/>
    </source>
</evidence>
<dbReference type="Proteomes" id="UP000595349">
    <property type="component" value="Chromosome"/>
</dbReference>
<sequence>MKTRVLAVGLALLLALSGCADFLDPGATEETAETEEGEEEQQRAAADVGEPVPSLSEYYRSIFPDGEYEAGEVRGFTSGEGCYSGTAYNRLDLERLEIGLSEIVSETFPPEDYFIQEGQYIGSDEMNAWLARYEESDEDDEEEYAGLGLNPQLEEGDGFEDQHSNHPCVLSHVVEQNYHTENDDGDLQLGGVGVALSLNSIYYFREQDEDGSYGSWFDEEISEEEAIESGEEMAAEVVNRLRSDEREEGILNDVPIVISLFREAPRNSITPGEFIATATAEAGSDLGSWETLNEEHYFFPSDRAFDHVPEDAERFNQFTEALNSYFRNHIGVTARGHYQSNELDRLSIEVPIRFHTKTETIAVTQQAASEVEEHFPTDIDISLTVTTNDRTEALITRESGEEVNVHIYE</sequence>
<keyword evidence="4" id="KW-1185">Reference proteome</keyword>
<dbReference type="InterPro" id="IPR011426">
    <property type="entry name" value="CamS"/>
</dbReference>
<feature type="chain" id="PRO_5039333896" evidence="2">
    <location>
        <begin position="21"/>
        <end position="409"/>
    </location>
</feature>
<organism evidence="3 4">
    <name type="scientific">Salicibibacter cibi</name>
    <dbReference type="NCBI Taxonomy" id="2743001"/>
    <lineage>
        <taxon>Bacteria</taxon>
        <taxon>Bacillati</taxon>
        <taxon>Bacillota</taxon>
        <taxon>Bacilli</taxon>
        <taxon>Bacillales</taxon>
        <taxon>Bacillaceae</taxon>
        <taxon>Salicibibacter</taxon>
    </lineage>
</organism>
<evidence type="ECO:0000313" key="3">
    <source>
        <dbReference type="EMBL" id="QQK79337.1"/>
    </source>
</evidence>
<dbReference type="CDD" id="cd13440">
    <property type="entry name" value="CamS_repeat_2"/>
    <property type="match status" value="1"/>
</dbReference>
<protein>
    <submittedName>
        <fullName evidence="3">CamS family sex pheromone protein</fullName>
    </submittedName>
</protein>
<name>A0A7T7CER6_9BACI</name>
<keyword evidence="2" id="KW-0732">Signal</keyword>
<dbReference type="RefSeq" id="WP_200088811.1">
    <property type="nucleotide sequence ID" value="NZ_CP054706.1"/>
</dbReference>
<accession>A0A7T7CER6</accession>
<dbReference type="PROSITE" id="PS51257">
    <property type="entry name" value="PROKAR_LIPOPROTEIN"/>
    <property type="match status" value="1"/>
</dbReference>
<evidence type="ECO:0000313" key="4">
    <source>
        <dbReference type="Proteomes" id="UP000595349"/>
    </source>
</evidence>
<feature type="compositionally biased region" description="Acidic residues" evidence="1">
    <location>
        <begin position="30"/>
        <end position="39"/>
    </location>
</feature>
<dbReference type="EMBL" id="CP054706">
    <property type="protein sequence ID" value="QQK79337.1"/>
    <property type="molecule type" value="Genomic_DNA"/>
</dbReference>
<reference evidence="3 4" key="1">
    <citation type="submission" date="2020-06" db="EMBL/GenBank/DDBJ databases">
        <title>Genomic analysis of Salicibibacter sp. NKC21-4.</title>
        <authorList>
            <person name="Oh Y.J."/>
        </authorList>
    </citation>
    <scope>NUCLEOTIDE SEQUENCE [LARGE SCALE GENOMIC DNA]</scope>
    <source>
        <strain evidence="3 4">NKC21-4</strain>
    </source>
</reference>
<dbReference type="Gene3D" id="3.10.570.10">
    <property type="entry name" value="sex pheromone staph- cam373 precursor domain"/>
    <property type="match status" value="1"/>
</dbReference>
<dbReference type="AlphaFoldDB" id="A0A7T7CER6"/>
<evidence type="ECO:0000256" key="2">
    <source>
        <dbReference type="SAM" id="SignalP"/>
    </source>
</evidence>
<gene>
    <name evidence="3" type="ORF">HUG20_05150</name>
</gene>
<dbReference type="KEGG" id="scib:HUG20_05150"/>
<proteinExistence type="predicted"/>
<dbReference type="PIRSF" id="PIRSF012509">
    <property type="entry name" value="CamS"/>
    <property type="match status" value="1"/>
</dbReference>
<feature type="region of interest" description="Disordered" evidence="1">
    <location>
        <begin position="28"/>
        <end position="50"/>
    </location>
</feature>